<dbReference type="GO" id="GO:0005886">
    <property type="term" value="C:plasma membrane"/>
    <property type="evidence" value="ECO:0007669"/>
    <property type="project" value="UniProtKB-SubCell"/>
</dbReference>
<dbReference type="AlphaFoldDB" id="A0A840VR87"/>
<sequence length="181" mass="19708">MVQGPALRRPLTLWRRLDTASRWAFPGFMLVLGLIVIGMPFGLPNQAALRPVYAMACVYFWSLYRPASLPTPLVALCGVLLDLLGLSPLGLWAVILLLLQLATIAARRRLAPARFIVTWGAFTGFAIIAAGLAWAAQSLLELRLLPATPVLWESLFAAGLYPLLARLLIRAHRTAAAVELA</sequence>
<accession>A0A840VR87</accession>
<dbReference type="RefSeq" id="WP_183266896.1">
    <property type="nucleotide sequence ID" value="NZ_JACHFJ010000010.1"/>
</dbReference>
<dbReference type="InterPro" id="IPR007227">
    <property type="entry name" value="Cell_shape_determining_MreD"/>
</dbReference>
<proteinExistence type="inferred from homology"/>
<keyword evidence="4 8" id="KW-0812">Transmembrane</keyword>
<evidence type="ECO:0000256" key="8">
    <source>
        <dbReference type="SAM" id="Phobius"/>
    </source>
</evidence>
<dbReference type="EMBL" id="JACHFJ010000010">
    <property type="protein sequence ID" value="MBB5373880.1"/>
    <property type="molecule type" value="Genomic_DNA"/>
</dbReference>
<evidence type="ECO:0000256" key="1">
    <source>
        <dbReference type="ARBA" id="ARBA00004651"/>
    </source>
</evidence>
<comment type="subcellular location">
    <subcellularLocation>
        <location evidence="1">Cell membrane</location>
        <topology evidence="1">Multi-pass membrane protein</topology>
    </subcellularLocation>
</comment>
<evidence type="ECO:0000256" key="5">
    <source>
        <dbReference type="ARBA" id="ARBA00022960"/>
    </source>
</evidence>
<protein>
    <submittedName>
        <fullName evidence="9">Rod shape-determining protein MreD</fullName>
    </submittedName>
</protein>
<dbReference type="Pfam" id="PF04093">
    <property type="entry name" value="MreD"/>
    <property type="match status" value="1"/>
</dbReference>
<dbReference type="GO" id="GO:0008360">
    <property type="term" value="P:regulation of cell shape"/>
    <property type="evidence" value="ECO:0007669"/>
    <property type="project" value="UniProtKB-KW"/>
</dbReference>
<evidence type="ECO:0000256" key="3">
    <source>
        <dbReference type="ARBA" id="ARBA00022475"/>
    </source>
</evidence>
<evidence type="ECO:0000313" key="10">
    <source>
        <dbReference type="Proteomes" id="UP000553706"/>
    </source>
</evidence>
<comment type="similarity">
    <text evidence="2">Belongs to the MreD family.</text>
</comment>
<evidence type="ECO:0000256" key="6">
    <source>
        <dbReference type="ARBA" id="ARBA00022989"/>
    </source>
</evidence>
<keyword evidence="10" id="KW-1185">Reference proteome</keyword>
<evidence type="ECO:0000256" key="2">
    <source>
        <dbReference type="ARBA" id="ARBA00007776"/>
    </source>
</evidence>
<organism evidence="9 10">
    <name type="scientific">Acidocella aromatica</name>
    <dbReference type="NCBI Taxonomy" id="1303579"/>
    <lineage>
        <taxon>Bacteria</taxon>
        <taxon>Pseudomonadati</taxon>
        <taxon>Pseudomonadota</taxon>
        <taxon>Alphaproteobacteria</taxon>
        <taxon>Acetobacterales</taxon>
        <taxon>Acidocellaceae</taxon>
        <taxon>Acidocella</taxon>
    </lineage>
</organism>
<evidence type="ECO:0000256" key="4">
    <source>
        <dbReference type="ARBA" id="ARBA00022692"/>
    </source>
</evidence>
<evidence type="ECO:0000256" key="7">
    <source>
        <dbReference type="ARBA" id="ARBA00023136"/>
    </source>
</evidence>
<feature type="transmembrane region" description="Helical" evidence="8">
    <location>
        <begin position="20"/>
        <end position="41"/>
    </location>
</feature>
<keyword evidence="6 8" id="KW-1133">Transmembrane helix</keyword>
<dbReference type="Proteomes" id="UP000553706">
    <property type="component" value="Unassembled WGS sequence"/>
</dbReference>
<keyword evidence="3" id="KW-1003">Cell membrane</keyword>
<keyword evidence="7 8" id="KW-0472">Membrane</keyword>
<reference evidence="9 10" key="1">
    <citation type="submission" date="2020-08" db="EMBL/GenBank/DDBJ databases">
        <title>Genomic Encyclopedia of Type Strains, Phase IV (KMG-IV): sequencing the most valuable type-strain genomes for metagenomic binning, comparative biology and taxonomic classification.</title>
        <authorList>
            <person name="Goeker M."/>
        </authorList>
    </citation>
    <scope>NUCLEOTIDE SEQUENCE [LARGE SCALE GENOMIC DNA]</scope>
    <source>
        <strain evidence="9 10">DSM 27026</strain>
    </source>
</reference>
<name>A0A840VR87_9PROT</name>
<feature type="transmembrane region" description="Helical" evidence="8">
    <location>
        <begin position="111"/>
        <end position="135"/>
    </location>
</feature>
<keyword evidence="5" id="KW-0133">Cell shape</keyword>
<feature type="transmembrane region" description="Helical" evidence="8">
    <location>
        <begin position="150"/>
        <end position="169"/>
    </location>
</feature>
<gene>
    <name evidence="9" type="ORF">HNP71_002147</name>
</gene>
<evidence type="ECO:0000313" key="9">
    <source>
        <dbReference type="EMBL" id="MBB5373880.1"/>
    </source>
</evidence>
<comment type="caution">
    <text evidence="9">The sequence shown here is derived from an EMBL/GenBank/DDBJ whole genome shotgun (WGS) entry which is preliminary data.</text>
</comment>
<feature type="transmembrane region" description="Helical" evidence="8">
    <location>
        <begin position="73"/>
        <end position="99"/>
    </location>
</feature>